<comment type="caution">
    <text evidence="1">The sequence shown here is derived from an EMBL/GenBank/DDBJ whole genome shotgun (WGS) entry which is preliminary data.</text>
</comment>
<accession>A0ACB8S694</accession>
<keyword evidence="2" id="KW-1185">Reference proteome</keyword>
<evidence type="ECO:0000313" key="1">
    <source>
        <dbReference type="EMBL" id="KAI0051278.1"/>
    </source>
</evidence>
<reference evidence="1" key="1">
    <citation type="submission" date="2021-02" db="EMBL/GenBank/DDBJ databases">
        <authorList>
            <consortium name="DOE Joint Genome Institute"/>
            <person name="Ahrendt S."/>
            <person name="Looney B.P."/>
            <person name="Miyauchi S."/>
            <person name="Morin E."/>
            <person name="Drula E."/>
            <person name="Courty P.E."/>
            <person name="Chicoki N."/>
            <person name="Fauchery L."/>
            <person name="Kohler A."/>
            <person name="Kuo A."/>
            <person name="Labutti K."/>
            <person name="Pangilinan J."/>
            <person name="Lipzen A."/>
            <person name="Riley R."/>
            <person name="Andreopoulos W."/>
            <person name="He G."/>
            <person name="Johnson J."/>
            <person name="Barry K.W."/>
            <person name="Grigoriev I.V."/>
            <person name="Nagy L."/>
            <person name="Hibbett D."/>
            <person name="Henrissat B."/>
            <person name="Matheny P.B."/>
            <person name="Labbe J."/>
            <person name="Martin F."/>
        </authorList>
    </citation>
    <scope>NUCLEOTIDE SEQUENCE</scope>
    <source>
        <strain evidence="1">FP105234-sp</strain>
    </source>
</reference>
<organism evidence="1 2">
    <name type="scientific">Auriscalpium vulgare</name>
    <dbReference type="NCBI Taxonomy" id="40419"/>
    <lineage>
        <taxon>Eukaryota</taxon>
        <taxon>Fungi</taxon>
        <taxon>Dikarya</taxon>
        <taxon>Basidiomycota</taxon>
        <taxon>Agaricomycotina</taxon>
        <taxon>Agaricomycetes</taxon>
        <taxon>Russulales</taxon>
        <taxon>Auriscalpiaceae</taxon>
        <taxon>Auriscalpium</taxon>
    </lineage>
</organism>
<sequence length="370" mass="41011">MNASAKRKRGEDSDSDDEPTYGLRQILPVANLPIDFDGEPTDGMQYLFTVRRETRRLPGITRVTNPYSPPPTTAGTAGNSAAAEEPRDKLSLPSEEWRSIFERHFRNFRSNVCQPTIGVHLLQSSSAPHVKVIPDKKDRDAWWAFLQGAPDSVWNPPRVPKRGKATPTVRQNGSSESGITSSRPDIPEAASVEPVESPAQTKHAAKAREPTPTMLQHIDHRTSVHLLMYFTHWLNLHLDSLPSSHSTSSDLDIVHIPRSAHGRWIFALLARVDAFCTGEEISNLRGLARACLSLARARRAADQAKEPVHQVDVTIESDETTVVANTGERETRAVMVDDADAMSESSIWMIFCAIASIWGQRDLWMDAEGA</sequence>
<reference evidence="1" key="2">
    <citation type="journal article" date="2022" name="New Phytol.">
        <title>Evolutionary transition to the ectomycorrhizal habit in the genomes of a hyperdiverse lineage of mushroom-forming fungi.</title>
        <authorList>
            <person name="Looney B."/>
            <person name="Miyauchi S."/>
            <person name="Morin E."/>
            <person name="Drula E."/>
            <person name="Courty P.E."/>
            <person name="Kohler A."/>
            <person name="Kuo A."/>
            <person name="LaButti K."/>
            <person name="Pangilinan J."/>
            <person name="Lipzen A."/>
            <person name="Riley R."/>
            <person name="Andreopoulos W."/>
            <person name="He G."/>
            <person name="Johnson J."/>
            <person name="Nolan M."/>
            <person name="Tritt A."/>
            <person name="Barry K.W."/>
            <person name="Grigoriev I.V."/>
            <person name="Nagy L.G."/>
            <person name="Hibbett D."/>
            <person name="Henrissat B."/>
            <person name="Matheny P.B."/>
            <person name="Labbe J."/>
            <person name="Martin F.M."/>
        </authorList>
    </citation>
    <scope>NUCLEOTIDE SEQUENCE</scope>
    <source>
        <strain evidence="1">FP105234-sp</strain>
    </source>
</reference>
<gene>
    <name evidence="1" type="ORF">FA95DRAFT_1485653</name>
</gene>
<evidence type="ECO:0000313" key="2">
    <source>
        <dbReference type="Proteomes" id="UP000814033"/>
    </source>
</evidence>
<dbReference type="EMBL" id="MU275853">
    <property type="protein sequence ID" value="KAI0051278.1"/>
    <property type="molecule type" value="Genomic_DNA"/>
</dbReference>
<dbReference type="Proteomes" id="UP000814033">
    <property type="component" value="Unassembled WGS sequence"/>
</dbReference>
<proteinExistence type="predicted"/>
<name>A0ACB8S694_9AGAM</name>
<protein>
    <submittedName>
        <fullName evidence="1">Uncharacterized protein</fullName>
    </submittedName>
</protein>